<dbReference type="SUPFAM" id="SSF58104">
    <property type="entry name" value="Methyl-accepting chemotaxis protein (MCP) signaling domain"/>
    <property type="match status" value="1"/>
</dbReference>
<dbReference type="eggNOG" id="COG0840">
    <property type="taxonomic scope" value="Bacteria"/>
</dbReference>
<dbReference type="STRING" id="757424.Hsero_2915"/>
<keyword evidence="4" id="KW-0807">Transducer</keyword>
<dbReference type="KEGG" id="hse:Hsero_2915"/>
<comment type="subcellular location">
    <subcellularLocation>
        <location evidence="1">Membrane</location>
    </subcellularLocation>
</comment>
<dbReference type="InterPro" id="IPR051310">
    <property type="entry name" value="MCP_chemotaxis"/>
</dbReference>
<feature type="domain" description="Methyl-accepting transducer" evidence="5">
    <location>
        <begin position="265"/>
        <end position="494"/>
    </location>
</feature>
<keyword evidence="8" id="KW-1185">Reference proteome</keyword>
<evidence type="ECO:0000256" key="3">
    <source>
        <dbReference type="ARBA" id="ARBA00029447"/>
    </source>
</evidence>
<dbReference type="CDD" id="cd11386">
    <property type="entry name" value="MCP_signal"/>
    <property type="match status" value="1"/>
</dbReference>
<keyword evidence="7" id="KW-0812">Transmembrane</keyword>
<evidence type="ECO:0000259" key="5">
    <source>
        <dbReference type="PROSITE" id="PS50111"/>
    </source>
</evidence>
<dbReference type="InterPro" id="IPR004089">
    <property type="entry name" value="MCPsignal_dom"/>
</dbReference>
<keyword evidence="2" id="KW-0488">Methylation</keyword>
<comment type="similarity">
    <text evidence="3">Belongs to the methyl-accepting chemotaxis (MCP) protein family.</text>
</comment>
<dbReference type="PANTHER" id="PTHR43531:SF14">
    <property type="entry name" value="METHYL-ACCEPTING CHEMOTAXIS PROTEIN I-RELATED"/>
    <property type="match status" value="1"/>
</dbReference>
<dbReference type="EMBL" id="CP002039">
    <property type="protein sequence ID" value="ADJ64404.1"/>
    <property type="molecule type" value="Genomic_DNA"/>
</dbReference>
<dbReference type="FunFam" id="1.10.287.950:FF:000001">
    <property type="entry name" value="Methyl-accepting chemotaxis sensory transducer"/>
    <property type="match status" value="1"/>
</dbReference>
<dbReference type="InterPro" id="IPR024478">
    <property type="entry name" value="HlyB_4HB_MCP"/>
</dbReference>
<organism evidence="7 8">
    <name type="scientific">Herbaspirillum seropedicae (strain SmR1)</name>
    <dbReference type="NCBI Taxonomy" id="757424"/>
    <lineage>
        <taxon>Bacteria</taxon>
        <taxon>Pseudomonadati</taxon>
        <taxon>Pseudomonadota</taxon>
        <taxon>Betaproteobacteria</taxon>
        <taxon>Burkholderiales</taxon>
        <taxon>Oxalobacteraceae</taxon>
        <taxon>Herbaspirillum</taxon>
    </lineage>
</organism>
<dbReference type="OrthoDB" id="8576332at2"/>
<evidence type="ECO:0000259" key="6">
    <source>
        <dbReference type="PROSITE" id="PS50885"/>
    </source>
</evidence>
<dbReference type="GO" id="GO:0004888">
    <property type="term" value="F:transmembrane signaling receptor activity"/>
    <property type="evidence" value="ECO:0007669"/>
    <property type="project" value="TreeGrafter"/>
</dbReference>
<dbReference type="HOGENOM" id="CLU_000445_107_16_4"/>
<dbReference type="AlphaFoldDB" id="D8IZR4"/>
<dbReference type="GeneID" id="29391600"/>
<feature type="domain" description="HAMP" evidence="6">
    <location>
        <begin position="208"/>
        <end position="260"/>
    </location>
</feature>
<gene>
    <name evidence="7" type="ordered locus">Hsero_2915</name>
</gene>
<evidence type="ECO:0000313" key="8">
    <source>
        <dbReference type="Proteomes" id="UP000000329"/>
    </source>
</evidence>
<proteinExistence type="inferred from homology"/>
<name>D8IZR4_HERSS</name>
<evidence type="ECO:0000256" key="1">
    <source>
        <dbReference type="ARBA" id="ARBA00004370"/>
    </source>
</evidence>
<dbReference type="SMART" id="SM00283">
    <property type="entry name" value="MA"/>
    <property type="match status" value="1"/>
</dbReference>
<reference evidence="7 8" key="1">
    <citation type="submission" date="2010-04" db="EMBL/GenBank/DDBJ databases">
        <title>The genome of Herbaspirillum seropedicae SmR1, an endophytic, nitrogen-fixing, plant-growth promoting beta-Proteobacteria.</title>
        <authorList>
            <person name="Pedrosa F.O."/>
            <person name="Monteiro R.A."/>
            <person name="Wassem R."/>
            <person name="Cruz L.M."/>
            <person name="Ayub R.A."/>
            <person name="Colauto N.B."/>
            <person name="Fernandez M.A."/>
            <person name="Fungaro M.H.P."/>
            <person name="Grisard E.C."/>
            <person name="Hungria M."/>
            <person name="Madeira H.M.F."/>
            <person name="Nodari R.O."/>
            <person name="Osaku C.A."/>
            <person name="Petzl-Erler M.L."/>
            <person name="Terenzi H."/>
            <person name="Vieira L.G.E."/>
            <person name="Almeida M.I.M."/>
            <person name="Alves L.R."/>
            <person name="Arantes O.M.N."/>
            <person name="Balsanelli E."/>
            <person name="Barcellos F.G."/>
            <person name="Baura V.A."/>
            <person name="Binde D.R."/>
            <person name="Campo R.J."/>
            <person name="Chubatsu L.S."/>
            <person name="Chueire L.M.O."/>
            <person name="Ciferri R.R."/>
            <person name="Correa L.C."/>
            <person name="da Conceicao Silva J.L."/>
            <person name="Dabul A.N.G."/>
            <person name="Dambros B.P."/>
            <person name="Faoro H."/>
            <person name="Favetti A."/>
            <person name="Friedermann G."/>
            <person name="Furlaneto M.C."/>
            <person name="Gasques L.S."/>
            <person name="Gimenes C.C.T."/>
            <person name="Gioppo N.M.R."/>
            <person name="Glienke-Blanco C."/>
            <person name="Godoy L.P."/>
            <person name="Guerra M.P."/>
            <person name="Karp S."/>
            <person name="Kava-Cordeiro V."/>
            <person name="Margarido V.P."/>
            <person name="Mathioni S.M."/>
            <person name="Menck-Soares M.A."/>
            <person name="Murace N.K."/>
            <person name="Nicolas M.F."/>
            <person name="Oliveira C.E.C."/>
            <person name="Pagnan N.A.B."/>
            <person name="Pamphile J.A."/>
            <person name="Patussi E.V."/>
            <person name="Pereira L.F.P."/>
            <person name="Pereira-Ferrari L."/>
            <person name="Pinto F.G.S."/>
            <person name="Precoma C."/>
            <person name="Prioli A.J."/>
            <person name="Prioli S.M.A.P."/>
            <person name="Raittz R.T."/>
            <person name="Ramos H.J.O."/>
            <person name="Ribeiro E.M.S.F."/>
            <person name="Rigo L.U."/>
            <person name="Rocha C.L.M.S.C."/>
            <person name="Rocha S.N."/>
            <person name="Santos K."/>
            <person name="Satori D."/>
            <person name="Silva A.G."/>
            <person name="Simao R.C.G."/>
            <person name="Soares M.A.M."/>
            <person name="Souza E.M."/>
            <person name="Steffens M.B.R."/>
            <person name="Steindel M."/>
            <person name="Tadra-Sfeir M.Z."/>
            <person name="Takahashi E.K."/>
            <person name="Torres R.A."/>
            <person name="Valle J.S."/>
            <person name="Vernal J.I."/>
            <person name="Vilas-Boas L.A."/>
            <person name="Watanabe M.A.E."/>
            <person name="Weiss V.A."/>
            <person name="Yates M.A."/>
            <person name="Souza E.M."/>
        </authorList>
    </citation>
    <scope>NUCLEOTIDE SEQUENCE [LARGE SCALE GENOMIC DNA]</scope>
    <source>
        <strain evidence="7 8">SmR1</strain>
    </source>
</reference>
<dbReference type="GO" id="GO:0006935">
    <property type="term" value="P:chemotaxis"/>
    <property type="evidence" value="ECO:0007669"/>
    <property type="project" value="TreeGrafter"/>
</dbReference>
<dbReference type="Proteomes" id="UP000000329">
    <property type="component" value="Chromosome"/>
</dbReference>
<sequence length="535" mass="56212">MTIAKKLHLLTLAVILGLASLSLLGIYQSREVAKAASYSSVNTVPSLLALGDAGEAAFGIRVGIWKYAAATDPVSRTRLEKAMAEQHDRVLAAFDRYAREDISDDTDRKLLEADRQAFADYEKQRAVVLRIGAESRNEEALRAIEQLVVPPGDKLIAALAEHRKYKEQLGRQGVETAEGILQSSTYQAILVSLLVAAIVGATSLLISRGISVSLDDAIRVANAIAHGDLSSKVKMTGKDEVGQLLHAIGEMTASLVNIVGNVRQSVAAIESASSEIASGNLDLSARTEAQAGSIEETASAMEQLTATVKQNADNAHQADTLASSASSVASEGGKVVQEVVHTMDAINSSSLKIVDIISVIDGIAFQTNILALNAAVEAARAGEQGRGFAVVASEVRSLAQRSASAAREIKELIDDSVEKVQSGSRLVMQAGNTMEQVVTSVQRVSDIVRDISVASGEQSDGIAQVNQAIGMMDQTTQQNAALVEEAAAASQSLREQAKGLAQAVSVFRLERSAAAAKPAVVAPVQEQPAMLALTA</sequence>
<dbReference type="PANTHER" id="PTHR43531">
    <property type="entry name" value="PROTEIN ICFG"/>
    <property type="match status" value="1"/>
</dbReference>
<dbReference type="PROSITE" id="PS50885">
    <property type="entry name" value="HAMP"/>
    <property type="match status" value="1"/>
</dbReference>
<dbReference type="GO" id="GO:0005886">
    <property type="term" value="C:plasma membrane"/>
    <property type="evidence" value="ECO:0007669"/>
    <property type="project" value="TreeGrafter"/>
</dbReference>
<dbReference type="Pfam" id="PF00015">
    <property type="entry name" value="MCPsignal"/>
    <property type="match status" value="1"/>
</dbReference>
<dbReference type="Gene3D" id="1.10.287.950">
    <property type="entry name" value="Methyl-accepting chemotaxis protein"/>
    <property type="match status" value="1"/>
</dbReference>
<evidence type="ECO:0000313" key="7">
    <source>
        <dbReference type="EMBL" id="ADJ64404.1"/>
    </source>
</evidence>
<dbReference type="Pfam" id="PF12729">
    <property type="entry name" value="4HB_MCP_1"/>
    <property type="match status" value="1"/>
</dbReference>
<evidence type="ECO:0000256" key="2">
    <source>
        <dbReference type="ARBA" id="ARBA00022481"/>
    </source>
</evidence>
<evidence type="ECO:0000256" key="4">
    <source>
        <dbReference type="PROSITE-ProRule" id="PRU00284"/>
    </source>
</evidence>
<accession>D8IZR4</accession>
<dbReference type="RefSeq" id="WP_013234877.1">
    <property type="nucleotide sequence ID" value="NC_014323.1"/>
</dbReference>
<dbReference type="InterPro" id="IPR003660">
    <property type="entry name" value="HAMP_dom"/>
</dbReference>
<protein>
    <submittedName>
        <fullName evidence="7">Methyl-accepting chemotaxis transducer transmembrane I protein</fullName>
    </submittedName>
</protein>
<dbReference type="CDD" id="cd06225">
    <property type="entry name" value="HAMP"/>
    <property type="match status" value="1"/>
</dbReference>
<dbReference type="GO" id="GO:0007165">
    <property type="term" value="P:signal transduction"/>
    <property type="evidence" value="ECO:0007669"/>
    <property type="project" value="UniProtKB-KW"/>
</dbReference>
<keyword evidence="7" id="KW-0472">Membrane</keyword>
<dbReference type="PROSITE" id="PS50111">
    <property type="entry name" value="CHEMOTAXIS_TRANSDUC_2"/>
    <property type="match status" value="1"/>
</dbReference>
<dbReference type="SMART" id="SM00304">
    <property type="entry name" value="HAMP"/>
    <property type="match status" value="1"/>
</dbReference>
<dbReference type="Pfam" id="PF00672">
    <property type="entry name" value="HAMP"/>
    <property type="match status" value="1"/>
</dbReference>